<dbReference type="PANTHER" id="PTHR13284:SF4">
    <property type="entry name" value="C2H2-TYPE DOMAIN-CONTAINING PROTEIN"/>
    <property type="match status" value="1"/>
</dbReference>
<dbReference type="GO" id="GO:1990904">
    <property type="term" value="C:ribonucleoprotein complex"/>
    <property type="evidence" value="ECO:0007669"/>
    <property type="project" value="TreeGrafter"/>
</dbReference>
<feature type="compositionally biased region" description="Polar residues" evidence="1">
    <location>
        <begin position="496"/>
        <end position="505"/>
    </location>
</feature>
<feature type="compositionally biased region" description="Basic residues" evidence="1">
    <location>
        <begin position="245"/>
        <end position="257"/>
    </location>
</feature>
<feature type="region of interest" description="Disordered" evidence="1">
    <location>
        <begin position="675"/>
        <end position="694"/>
    </location>
</feature>
<dbReference type="Proteomes" id="UP000054359">
    <property type="component" value="Unassembled WGS sequence"/>
</dbReference>
<keyword evidence="4" id="KW-1185">Reference proteome</keyword>
<feature type="non-terminal residue" evidence="3">
    <location>
        <position position="811"/>
    </location>
</feature>
<dbReference type="STRING" id="407821.A0A087T7Y7"/>
<feature type="compositionally biased region" description="Polar residues" evidence="1">
    <location>
        <begin position="222"/>
        <end position="242"/>
    </location>
</feature>
<feature type="domain" description="Ribosomal protein eL8/eL30/eS12/Gadd45" evidence="2">
    <location>
        <begin position="763"/>
        <end position="799"/>
    </location>
</feature>
<gene>
    <name evidence="3" type="ORF">X975_20962</name>
</gene>
<dbReference type="Gene3D" id="3.30.1330.30">
    <property type="match status" value="1"/>
</dbReference>
<feature type="region of interest" description="Disordered" evidence="1">
    <location>
        <begin position="215"/>
        <end position="266"/>
    </location>
</feature>
<evidence type="ECO:0000259" key="2">
    <source>
        <dbReference type="Pfam" id="PF01248"/>
    </source>
</evidence>
<feature type="region of interest" description="Disordered" evidence="1">
    <location>
        <begin position="399"/>
        <end position="452"/>
    </location>
</feature>
<sequence>MCSEVALEMDKKMSHSRNGKANNYEKVLCQKSGSGSKYIQQYQPSTQKFLPDKNEFPSLTEISEKNDFKEKFHNVPGKNYCNYKTNFSYSDKLKVPLEKHRSVDNFYVNKCGNVQNHKTPGMSSQHVALHNSDSIMKNKRDVGKGVVENPFKNNHSFSQTNSSVKTPHFVKTNNVRFDASGSVNCKRTPINVAFSENQVNNYTRDNAKVKINYKPFQDKTKNQSAVKNSSIENDNVESNSEPNTKKKKKKQKPKVKKPPPLQTGKITILSAETLSKIRNQSSMQSTFNSCKIQNVKTNINDSEEYPELGTAVIHKCNKENVSSSSANKSNEQELVTERTVIPKPPNSFTGELVADIVKTNQSNKASGDIVPPKTQEKTTIHVNSPITVSFLDMLLTSKSKSKEKKTEDSPSVALDPKKSTGILKNVRQPLNLLDSSSPAVKRGKEREKPKAKKLTHLKKIILMDRKIRKEQFLQLQECIQADSNELENGVDEEECNSSGLETGVSSEIVDGGSMKNDGTLISSMGNMDEEKWQEPCLSPLLEKDKNLQKEFGDDVTSSKKNHCIIDTKEAFINSSDDKCQCLHPPGNKINIIGKCDLEVSLCTDNSTIESTPTNGDCQDNNVLEFKKSEVELPENQVVILSDVDKNNLKCVNMLNYQSNILTAVNDSITESEKSIPCDSELDESKRSNSFETGTNLSNTECNSDKLEGNCSHEEKIQAAKIVIHTRNFREYCDHLISKDIDDTVHALLEDLVRFQDRMHQKDPVKARMKRRLVFGIKEVKKYIKLRKLKCIIMATDIENVVTEGGLNDVLG</sequence>
<dbReference type="OrthoDB" id="263617at2759"/>
<dbReference type="InterPro" id="IPR004038">
    <property type="entry name" value="Ribosomal_eL8/eL30/eS12/Gad45"/>
</dbReference>
<dbReference type="GO" id="GO:0003730">
    <property type="term" value="F:mRNA 3'-UTR binding"/>
    <property type="evidence" value="ECO:0007669"/>
    <property type="project" value="TreeGrafter"/>
</dbReference>
<dbReference type="SUPFAM" id="SSF55315">
    <property type="entry name" value="L30e-like"/>
    <property type="match status" value="1"/>
</dbReference>
<dbReference type="InterPro" id="IPR040051">
    <property type="entry name" value="SECISBP2"/>
</dbReference>
<accession>A0A087T7Y7</accession>
<protein>
    <submittedName>
        <fullName evidence="3">Selenocysteine insertion sequence-binding protein 2-like protein</fullName>
    </submittedName>
</protein>
<feature type="region of interest" description="Disordered" evidence="1">
    <location>
        <begin position="321"/>
        <end position="347"/>
    </location>
</feature>
<evidence type="ECO:0000313" key="4">
    <source>
        <dbReference type="Proteomes" id="UP000054359"/>
    </source>
</evidence>
<dbReference type="Pfam" id="PF01248">
    <property type="entry name" value="Ribosomal_L7Ae"/>
    <property type="match status" value="1"/>
</dbReference>
<dbReference type="AlphaFoldDB" id="A0A087T7Y7"/>
<dbReference type="InterPro" id="IPR029064">
    <property type="entry name" value="Ribosomal_eL30-like_sf"/>
</dbReference>
<proteinExistence type="predicted"/>
<dbReference type="GO" id="GO:0043021">
    <property type="term" value="F:ribonucleoprotein complex binding"/>
    <property type="evidence" value="ECO:0007669"/>
    <property type="project" value="TreeGrafter"/>
</dbReference>
<dbReference type="GO" id="GO:0005739">
    <property type="term" value="C:mitochondrion"/>
    <property type="evidence" value="ECO:0007669"/>
    <property type="project" value="TreeGrafter"/>
</dbReference>
<organism evidence="3 4">
    <name type="scientific">Stegodyphus mimosarum</name>
    <name type="common">African social velvet spider</name>
    <dbReference type="NCBI Taxonomy" id="407821"/>
    <lineage>
        <taxon>Eukaryota</taxon>
        <taxon>Metazoa</taxon>
        <taxon>Ecdysozoa</taxon>
        <taxon>Arthropoda</taxon>
        <taxon>Chelicerata</taxon>
        <taxon>Arachnida</taxon>
        <taxon>Araneae</taxon>
        <taxon>Araneomorphae</taxon>
        <taxon>Entelegynae</taxon>
        <taxon>Eresoidea</taxon>
        <taxon>Eresidae</taxon>
        <taxon>Stegodyphus</taxon>
    </lineage>
</organism>
<dbReference type="EMBL" id="KK113858">
    <property type="protein sequence ID" value="KFM61226.1"/>
    <property type="molecule type" value="Genomic_DNA"/>
</dbReference>
<reference evidence="3 4" key="1">
    <citation type="submission" date="2013-11" db="EMBL/GenBank/DDBJ databases">
        <title>Genome sequencing of Stegodyphus mimosarum.</title>
        <authorList>
            <person name="Bechsgaard J."/>
        </authorList>
    </citation>
    <scope>NUCLEOTIDE SEQUENCE [LARGE SCALE GENOMIC DNA]</scope>
</reference>
<evidence type="ECO:0000256" key="1">
    <source>
        <dbReference type="SAM" id="MobiDB-lite"/>
    </source>
</evidence>
<dbReference type="PANTHER" id="PTHR13284">
    <property type="entry name" value="GH01354P"/>
    <property type="match status" value="1"/>
</dbReference>
<evidence type="ECO:0000313" key="3">
    <source>
        <dbReference type="EMBL" id="KFM61226.1"/>
    </source>
</evidence>
<feature type="compositionally biased region" description="Polar residues" evidence="1">
    <location>
        <begin position="321"/>
        <end position="333"/>
    </location>
</feature>
<feature type="region of interest" description="Disordered" evidence="1">
    <location>
        <begin position="494"/>
        <end position="515"/>
    </location>
</feature>
<name>A0A087T7Y7_STEMI</name>
<dbReference type="GO" id="GO:0035368">
    <property type="term" value="F:selenocysteine insertion sequence binding"/>
    <property type="evidence" value="ECO:0007669"/>
    <property type="project" value="InterPro"/>
</dbReference>